<keyword evidence="4" id="KW-1185">Reference proteome</keyword>
<proteinExistence type="predicted"/>
<dbReference type="Pfam" id="PF08242">
    <property type="entry name" value="Methyltransf_12"/>
    <property type="match status" value="1"/>
</dbReference>
<dbReference type="AlphaFoldDB" id="A0A6C0U162"/>
<dbReference type="RefSeq" id="WP_163493316.1">
    <property type="nucleotide sequence ID" value="NZ_CP048711.1"/>
</dbReference>
<dbReference type="CDD" id="cd02440">
    <property type="entry name" value="AdoMet_MTases"/>
    <property type="match status" value="1"/>
</dbReference>
<gene>
    <name evidence="3" type="ORF">G3T16_00105</name>
</gene>
<evidence type="ECO:0000259" key="2">
    <source>
        <dbReference type="Pfam" id="PF08242"/>
    </source>
</evidence>
<evidence type="ECO:0000256" key="1">
    <source>
        <dbReference type="SAM" id="MobiDB-lite"/>
    </source>
</evidence>
<accession>A0A6C0U162</accession>
<reference evidence="3 4" key="1">
    <citation type="submission" date="2020-02" db="EMBL/GenBank/DDBJ databases">
        <title>Genome sequencing for Kineobactrum sp. M2.</title>
        <authorList>
            <person name="Park S.-J."/>
        </authorList>
    </citation>
    <scope>NUCLEOTIDE SEQUENCE [LARGE SCALE GENOMIC DNA]</scope>
    <source>
        <strain evidence="3 4">M2</strain>
    </source>
</reference>
<dbReference type="Proteomes" id="UP000477680">
    <property type="component" value="Chromosome"/>
</dbReference>
<evidence type="ECO:0000313" key="3">
    <source>
        <dbReference type="EMBL" id="QIB64065.1"/>
    </source>
</evidence>
<dbReference type="EMBL" id="CP048711">
    <property type="protein sequence ID" value="QIB64065.1"/>
    <property type="molecule type" value="Genomic_DNA"/>
</dbReference>
<keyword evidence="3" id="KW-0489">Methyltransferase</keyword>
<dbReference type="GO" id="GO:0032259">
    <property type="term" value="P:methylation"/>
    <property type="evidence" value="ECO:0007669"/>
    <property type="project" value="UniProtKB-KW"/>
</dbReference>
<name>A0A6C0U162_9GAMM</name>
<dbReference type="InterPro" id="IPR029063">
    <property type="entry name" value="SAM-dependent_MTases_sf"/>
</dbReference>
<dbReference type="SUPFAM" id="SSF53335">
    <property type="entry name" value="S-adenosyl-L-methionine-dependent methyltransferases"/>
    <property type="match status" value="1"/>
</dbReference>
<dbReference type="InterPro" id="IPR013217">
    <property type="entry name" value="Methyltransf_12"/>
</dbReference>
<dbReference type="Gene3D" id="3.40.50.150">
    <property type="entry name" value="Vaccinia Virus protein VP39"/>
    <property type="match status" value="1"/>
</dbReference>
<feature type="domain" description="Methyltransferase type 12" evidence="2">
    <location>
        <begin position="106"/>
        <end position="205"/>
    </location>
</feature>
<keyword evidence="3" id="KW-0808">Transferase</keyword>
<feature type="region of interest" description="Disordered" evidence="1">
    <location>
        <begin position="399"/>
        <end position="438"/>
    </location>
</feature>
<organism evidence="3 4">
    <name type="scientific">Kineobactrum salinum</name>
    <dbReference type="NCBI Taxonomy" id="2708301"/>
    <lineage>
        <taxon>Bacteria</taxon>
        <taxon>Pseudomonadati</taxon>
        <taxon>Pseudomonadota</taxon>
        <taxon>Gammaproteobacteria</taxon>
        <taxon>Cellvibrionales</taxon>
        <taxon>Halieaceae</taxon>
        <taxon>Kineobactrum</taxon>
    </lineage>
</organism>
<sequence length="459" mass="52252">MNASIHALLDRAKRLLSPALPPQSEANPAAASTDDDYLRRMEAERQSFNDCANVHELPEIFHYWSNKHLAPKKFHQFGITDPEQFFFLYCKKLAEQKGGFLRMVSIGAGNCDMEARLARRLLDEGISDFRLECTDINEAMLERGREHARQMDVAEHVFPDYGDFNDWRPEGRYDVVMANQCLHHVLELEKLFVAIKSCLTPDGYFLTSDMIGRNGHQRWPEALALVQQFWSELPEEYRNNRLLNRHEPQYINHDCSTESFEGIRAQDILPLLVEHFHFELFLPFANIVTVFIDRPFGHNFNAEGEWDRDFIDRLHARDEEAIMSGEIKPTQMLAVLRSEAVETTLLHPRLTPEFCIRPRQVSPFRDKTLLHGKVRALATDPTGTYRRVQTSCSDIFLPQSASSTAGSRSDGRAAHGAGGDRPAAGRVSADPIRPGRSPCWQGQWPVQAAAARLLCLGDQ</sequence>
<protein>
    <submittedName>
        <fullName evidence="3">Class I SAM-dependent methyltransferase</fullName>
    </submittedName>
</protein>
<dbReference type="KEGG" id="kim:G3T16_00105"/>
<dbReference type="GO" id="GO:0008168">
    <property type="term" value="F:methyltransferase activity"/>
    <property type="evidence" value="ECO:0007669"/>
    <property type="project" value="UniProtKB-KW"/>
</dbReference>
<evidence type="ECO:0000313" key="4">
    <source>
        <dbReference type="Proteomes" id="UP000477680"/>
    </source>
</evidence>